<name>A4CJN3_ROBBH</name>
<reference evidence="4 5" key="1">
    <citation type="journal article" date="2009" name="J. Bacteriol.">
        <title>Complete genome sequence of Robiginitalea biformata HTCC2501.</title>
        <authorList>
            <person name="Oh H.M."/>
            <person name="Giovannoni S.J."/>
            <person name="Lee K."/>
            <person name="Ferriera S."/>
            <person name="Johnson J."/>
            <person name="Cho J.C."/>
        </authorList>
    </citation>
    <scope>NUCLEOTIDE SEQUENCE [LARGE SCALE GENOMIC DNA]</scope>
    <source>
        <strain evidence="5">ATCC BAA-864 / HTCC2501 / KCTC 12146</strain>
    </source>
</reference>
<protein>
    <recommendedName>
        <fullName evidence="3">Amidohydrolase-related domain-containing protein</fullName>
    </recommendedName>
</protein>
<feature type="chain" id="PRO_5002667484" description="Amidohydrolase-related domain-containing protein" evidence="2">
    <location>
        <begin position="29"/>
        <end position="319"/>
    </location>
</feature>
<dbReference type="GO" id="GO:0005737">
    <property type="term" value="C:cytoplasm"/>
    <property type="evidence" value="ECO:0007669"/>
    <property type="project" value="TreeGrafter"/>
</dbReference>
<dbReference type="InterPro" id="IPR006680">
    <property type="entry name" value="Amidohydro-rel"/>
</dbReference>
<evidence type="ECO:0000313" key="4">
    <source>
        <dbReference type="EMBL" id="EAR17141.1"/>
    </source>
</evidence>
<dbReference type="AlphaFoldDB" id="A4CJN3"/>
<dbReference type="PROSITE" id="PS51257">
    <property type="entry name" value="PROKAR_LIPOPROTEIN"/>
    <property type="match status" value="1"/>
</dbReference>
<feature type="signal peptide" evidence="2">
    <location>
        <begin position="1"/>
        <end position="28"/>
    </location>
</feature>
<dbReference type="PANTHER" id="PTHR21240:SF28">
    <property type="entry name" value="ISO-OROTATE DECARBOXYLASE (EUROFUNG)"/>
    <property type="match status" value="1"/>
</dbReference>
<dbReference type="EMBL" id="CP001712">
    <property type="protein sequence ID" value="EAR17141.1"/>
    <property type="molecule type" value="Genomic_DNA"/>
</dbReference>
<dbReference type="GO" id="GO:0019748">
    <property type="term" value="P:secondary metabolic process"/>
    <property type="evidence" value="ECO:0007669"/>
    <property type="project" value="TreeGrafter"/>
</dbReference>
<dbReference type="GO" id="GO:0016787">
    <property type="term" value="F:hydrolase activity"/>
    <property type="evidence" value="ECO:0007669"/>
    <property type="project" value="InterPro"/>
</dbReference>
<dbReference type="InterPro" id="IPR032466">
    <property type="entry name" value="Metal_Hydrolase"/>
</dbReference>
<dbReference type="OrthoDB" id="5450317at2"/>
<dbReference type="RefSeq" id="WP_015753896.1">
    <property type="nucleotide sequence ID" value="NC_013222.1"/>
</dbReference>
<gene>
    <name evidence="4" type="ordered locus">RB2501_09565</name>
</gene>
<feature type="domain" description="Amidohydrolase-related" evidence="3">
    <location>
        <begin position="38"/>
        <end position="303"/>
    </location>
</feature>
<dbReference type="HOGENOM" id="CLU_076353_0_0_10"/>
<dbReference type="Proteomes" id="UP000009049">
    <property type="component" value="Chromosome"/>
</dbReference>
<dbReference type="Gene3D" id="3.20.20.140">
    <property type="entry name" value="Metal-dependent hydrolases"/>
    <property type="match status" value="1"/>
</dbReference>
<evidence type="ECO:0000256" key="1">
    <source>
        <dbReference type="ARBA" id="ARBA00023239"/>
    </source>
</evidence>
<proteinExistence type="predicted"/>
<dbReference type="eggNOG" id="COG2159">
    <property type="taxonomic scope" value="Bacteria"/>
</dbReference>
<sequence length="319" mass="35959">MKKNRNPGCIQTAILSCVFLFSGFSAYAQSEPYTGPIIDMHVHAYRQASRMFGITYQNPITGKTYATTPDLEAHREWTFKKMQEHRIVKAVVNYHPDWYDQDPDRVLIGLGTAEPDTLRRMYEAGRLHVMGEMTAYYDGLQADDPELEPYFELAESLGIPVGYHIFPGGPPGGMYMGFPGIRAANADPMQIERVLVSHPKLKIYIMHAGWPYLEDMKALMYAHPQLYVDIGVISWNLPRAEFHSYLKALVDAGFGKRILYGTDQMAFKGSFDQAIENVNTAGFLSLEQKADIFYNNAAEFLGLSPEEVRAHKQEGGNGK</sequence>
<dbReference type="InterPro" id="IPR032465">
    <property type="entry name" value="ACMSD"/>
</dbReference>
<keyword evidence="2" id="KW-0732">Signal</keyword>
<keyword evidence="1" id="KW-0456">Lyase</keyword>
<dbReference type="GO" id="GO:0016831">
    <property type="term" value="F:carboxy-lyase activity"/>
    <property type="evidence" value="ECO:0007669"/>
    <property type="project" value="InterPro"/>
</dbReference>
<organism evidence="4 5">
    <name type="scientific">Robiginitalea biformata (strain ATCC BAA-864 / DSM 15991 / KCTC 12146 / HTCC2501)</name>
    <dbReference type="NCBI Taxonomy" id="313596"/>
    <lineage>
        <taxon>Bacteria</taxon>
        <taxon>Pseudomonadati</taxon>
        <taxon>Bacteroidota</taxon>
        <taxon>Flavobacteriia</taxon>
        <taxon>Flavobacteriales</taxon>
        <taxon>Flavobacteriaceae</taxon>
        <taxon>Robiginitalea</taxon>
    </lineage>
</organism>
<dbReference type="KEGG" id="rbi:RB2501_09565"/>
<evidence type="ECO:0000259" key="3">
    <source>
        <dbReference type="Pfam" id="PF04909"/>
    </source>
</evidence>
<accession>A4CJN3</accession>
<evidence type="ECO:0000313" key="5">
    <source>
        <dbReference type="Proteomes" id="UP000009049"/>
    </source>
</evidence>
<dbReference type="Pfam" id="PF04909">
    <property type="entry name" value="Amidohydro_2"/>
    <property type="match status" value="1"/>
</dbReference>
<dbReference type="SUPFAM" id="SSF51556">
    <property type="entry name" value="Metallo-dependent hydrolases"/>
    <property type="match status" value="1"/>
</dbReference>
<evidence type="ECO:0000256" key="2">
    <source>
        <dbReference type="SAM" id="SignalP"/>
    </source>
</evidence>
<keyword evidence="5" id="KW-1185">Reference proteome</keyword>
<dbReference type="PANTHER" id="PTHR21240">
    <property type="entry name" value="2-AMINO-3-CARBOXYLMUCONATE-6-SEMIALDEHYDE DECARBOXYLASE"/>
    <property type="match status" value="1"/>
</dbReference>